<feature type="transmembrane region" description="Helical" evidence="1">
    <location>
        <begin position="60"/>
        <end position="78"/>
    </location>
</feature>
<keyword evidence="1" id="KW-0812">Transmembrane</keyword>
<organism evidence="2 3">
    <name type="scientific">Staphylococcus haemolyticus (strain JCSC1435)</name>
    <dbReference type="NCBI Taxonomy" id="279808"/>
    <lineage>
        <taxon>Bacteria</taxon>
        <taxon>Bacillati</taxon>
        <taxon>Bacillota</taxon>
        <taxon>Bacilli</taxon>
        <taxon>Bacillales</taxon>
        <taxon>Staphylococcaceae</taxon>
        <taxon>Staphylococcus</taxon>
    </lineage>
</organism>
<accession>Q4L3M2</accession>
<dbReference type="KEGG" id="sha:SH2446"/>
<protein>
    <submittedName>
        <fullName evidence="2">Uncharacterized protein</fullName>
    </submittedName>
</protein>
<dbReference type="OrthoDB" id="9891369at2"/>
<proteinExistence type="predicted"/>
<evidence type="ECO:0000313" key="2">
    <source>
        <dbReference type="EMBL" id="BAE05755.1"/>
    </source>
</evidence>
<keyword evidence="1" id="KW-0472">Membrane</keyword>
<sequence length="85" mass="10143">MAYIIMLIVTIICLVLIIYNLVKDGPIINVFLMAVTQSIILFLKRYLWINQSWKDALKHSFDLLTLMVVFVYLIYKIYKRNKKNE</sequence>
<dbReference type="eggNOG" id="ENOG5030453">
    <property type="taxonomic scope" value="Bacteria"/>
</dbReference>
<gene>
    <name evidence="2" type="ordered locus">SH2446</name>
</gene>
<reference evidence="2 3" key="1">
    <citation type="journal article" date="2005" name="J. Bacteriol.">
        <title>Whole-genome sequencing of Staphylococcus haemolyticus uncovers the extreme plasticity of its genome and the evolution of human-colonizing staphylococcal species.</title>
        <authorList>
            <person name="Takeuchi F."/>
            <person name="Watanabe S."/>
            <person name="Baba T."/>
            <person name="Yuzawa H."/>
            <person name="Ito T."/>
            <person name="Morimoto Y."/>
            <person name="Kuroda M."/>
            <person name="Cui L."/>
            <person name="Takahashi M."/>
            <person name="Ankai A."/>
            <person name="Baba S."/>
            <person name="Fukui S."/>
            <person name="Lee J.C."/>
            <person name="Hiramatsu K."/>
        </authorList>
    </citation>
    <scope>NUCLEOTIDE SEQUENCE [LARGE SCALE GENOMIC DNA]</scope>
    <source>
        <strain evidence="2 3">JCSC1435</strain>
    </source>
</reference>
<dbReference type="EMBL" id="AP006716">
    <property type="protein sequence ID" value="BAE05755.1"/>
    <property type="molecule type" value="Genomic_DNA"/>
</dbReference>
<feature type="transmembrane region" description="Helical" evidence="1">
    <location>
        <begin position="28"/>
        <end position="48"/>
    </location>
</feature>
<keyword evidence="1" id="KW-1133">Transmembrane helix</keyword>
<evidence type="ECO:0000256" key="1">
    <source>
        <dbReference type="SAM" id="Phobius"/>
    </source>
</evidence>
<evidence type="ECO:0000313" key="3">
    <source>
        <dbReference type="Proteomes" id="UP000000543"/>
    </source>
</evidence>
<dbReference type="AlphaFoldDB" id="Q4L3M2"/>
<dbReference type="HOGENOM" id="CLU_2511078_0_0_9"/>
<dbReference type="Proteomes" id="UP000000543">
    <property type="component" value="Chromosome"/>
</dbReference>
<feature type="transmembrane region" description="Helical" evidence="1">
    <location>
        <begin position="5"/>
        <end position="22"/>
    </location>
</feature>
<name>Q4L3M2_STAHJ</name>